<protein>
    <submittedName>
        <fullName evidence="1">Uncharacterized protein</fullName>
    </submittedName>
</protein>
<name>A0A8J5W1L9_ZIZPA</name>
<organism evidence="1 2">
    <name type="scientific">Zizania palustris</name>
    <name type="common">Northern wild rice</name>
    <dbReference type="NCBI Taxonomy" id="103762"/>
    <lineage>
        <taxon>Eukaryota</taxon>
        <taxon>Viridiplantae</taxon>
        <taxon>Streptophyta</taxon>
        <taxon>Embryophyta</taxon>
        <taxon>Tracheophyta</taxon>
        <taxon>Spermatophyta</taxon>
        <taxon>Magnoliopsida</taxon>
        <taxon>Liliopsida</taxon>
        <taxon>Poales</taxon>
        <taxon>Poaceae</taxon>
        <taxon>BOP clade</taxon>
        <taxon>Oryzoideae</taxon>
        <taxon>Oryzeae</taxon>
        <taxon>Zizaniinae</taxon>
        <taxon>Zizania</taxon>
    </lineage>
</organism>
<proteinExistence type="predicted"/>
<dbReference type="AlphaFoldDB" id="A0A8J5W1L9"/>
<reference evidence="1" key="1">
    <citation type="journal article" date="2021" name="bioRxiv">
        <title>Whole Genome Assembly and Annotation of Northern Wild Rice, Zizania palustris L., Supports a Whole Genome Duplication in the Zizania Genus.</title>
        <authorList>
            <person name="Haas M."/>
            <person name="Kono T."/>
            <person name="Macchietto M."/>
            <person name="Millas R."/>
            <person name="McGilp L."/>
            <person name="Shao M."/>
            <person name="Duquette J."/>
            <person name="Hirsch C.N."/>
            <person name="Kimball J."/>
        </authorList>
    </citation>
    <scope>NUCLEOTIDE SEQUENCE</scope>
    <source>
        <tissue evidence="1">Fresh leaf tissue</tissue>
    </source>
</reference>
<dbReference type="Proteomes" id="UP000729402">
    <property type="component" value="Unassembled WGS sequence"/>
</dbReference>
<comment type="caution">
    <text evidence="1">The sequence shown here is derived from an EMBL/GenBank/DDBJ whole genome shotgun (WGS) entry which is preliminary data.</text>
</comment>
<gene>
    <name evidence="1" type="ORF">GUJ93_ZPchr0006g46373</name>
</gene>
<keyword evidence="2" id="KW-1185">Reference proteome</keyword>
<sequence length="145" mass="15669">MKRRRRDLLIFMSTKKAGLAAVVGKCRELWEGLFTGSGCAGVAQPQAHSDGGGYFGRSYEFSCSATPDFAPPARGSGRRPRCQLLPCVGGSRSPDCAGHDDDEIDVLADEFIRRFREQLRIQVADEQLLTTSSSSPSHAHVASAP</sequence>
<evidence type="ECO:0000313" key="2">
    <source>
        <dbReference type="Proteomes" id="UP000729402"/>
    </source>
</evidence>
<reference evidence="1" key="2">
    <citation type="submission" date="2021-02" db="EMBL/GenBank/DDBJ databases">
        <authorList>
            <person name="Kimball J.A."/>
            <person name="Haas M.W."/>
            <person name="Macchietto M."/>
            <person name="Kono T."/>
            <person name="Duquette J."/>
            <person name="Shao M."/>
        </authorList>
    </citation>
    <scope>NUCLEOTIDE SEQUENCE</scope>
    <source>
        <tissue evidence="1">Fresh leaf tissue</tissue>
    </source>
</reference>
<evidence type="ECO:0000313" key="1">
    <source>
        <dbReference type="EMBL" id="KAG8070848.1"/>
    </source>
</evidence>
<dbReference type="EMBL" id="JAAALK010000283">
    <property type="protein sequence ID" value="KAG8070848.1"/>
    <property type="molecule type" value="Genomic_DNA"/>
</dbReference>
<dbReference type="OrthoDB" id="696337at2759"/>
<dbReference type="PANTHER" id="PTHR33265:SF23">
    <property type="entry name" value="OS02G0523100 PROTEIN"/>
    <property type="match status" value="1"/>
</dbReference>
<dbReference type="InterPro" id="IPR008480">
    <property type="entry name" value="DUF761_pln"/>
</dbReference>
<accession>A0A8J5W1L9</accession>
<dbReference type="PANTHER" id="PTHR33265">
    <property type="entry name" value="AVR9/CF-9 RAPIDLY ELICITED PROTEIN-RELATED"/>
    <property type="match status" value="1"/>
</dbReference>
<dbReference type="Pfam" id="PF05553">
    <property type="entry name" value="DUF761"/>
    <property type="match status" value="1"/>
</dbReference>